<dbReference type="PROSITE" id="PS00463">
    <property type="entry name" value="ZN2_CY6_FUNGAL_1"/>
    <property type="match status" value="1"/>
</dbReference>
<feature type="compositionally biased region" description="Polar residues" evidence="6">
    <location>
        <begin position="321"/>
        <end position="333"/>
    </location>
</feature>
<dbReference type="InterPro" id="IPR050797">
    <property type="entry name" value="Carb_Metab_Trans_Reg"/>
</dbReference>
<feature type="region of interest" description="Disordered" evidence="6">
    <location>
        <begin position="299"/>
        <end position="333"/>
    </location>
</feature>
<evidence type="ECO:0000256" key="3">
    <source>
        <dbReference type="ARBA" id="ARBA00023125"/>
    </source>
</evidence>
<keyword evidence="3" id="KW-0238">DNA-binding</keyword>
<organism evidence="8 9">
    <name type="scientific">Diplogelasinospora grovesii</name>
    <dbReference type="NCBI Taxonomy" id="303347"/>
    <lineage>
        <taxon>Eukaryota</taxon>
        <taxon>Fungi</taxon>
        <taxon>Dikarya</taxon>
        <taxon>Ascomycota</taxon>
        <taxon>Pezizomycotina</taxon>
        <taxon>Sordariomycetes</taxon>
        <taxon>Sordariomycetidae</taxon>
        <taxon>Sordariales</taxon>
        <taxon>Diplogelasinosporaceae</taxon>
        <taxon>Diplogelasinospora</taxon>
    </lineage>
</organism>
<keyword evidence="4" id="KW-0804">Transcription</keyword>
<dbReference type="GO" id="GO:0000981">
    <property type="term" value="F:DNA-binding transcription factor activity, RNA polymerase II-specific"/>
    <property type="evidence" value="ECO:0007669"/>
    <property type="project" value="InterPro"/>
</dbReference>
<accession>A0AAN6NH32</accession>
<feature type="domain" description="Zn(2)-C6 fungal-type" evidence="7">
    <location>
        <begin position="219"/>
        <end position="253"/>
    </location>
</feature>
<evidence type="ECO:0000256" key="4">
    <source>
        <dbReference type="ARBA" id="ARBA00023163"/>
    </source>
</evidence>
<name>A0AAN6NH32_9PEZI</name>
<sequence>MEAQKRIAAEAEEIVMQQNYPTPTVDGPETQYYHIPRDQDMEYKAADQREQQHHHDLDAPQDHDDHHDLRELQEELQEASSPSQHHSRQSVSADELQLAAQLTQGLAPMVAAAAAAHSQAQEHQEQQQQQQYQPEDVEMQSQEPDLQEQLQVQLQNHDHGLNQGDMHHAEQQPPHHVHYMAPPQAPQHIAPHMQPMVHPQYQTSVDNTPPRKRSKVSRACDECRRKKIKCDAQIEGNDLPCSNCRRSSAPCLFSRVPQKRGPSKGYIKELADRINSIEGVLVGVKANPETIENGNRRASAEAFPSPMPGPVVNDSGKRPYSSISTDTNPATPTPNRVAGWVTEHRPLQPYQSPAHQPSFSASDLIHPRPIAPAGYEAADESPMQSQPAAVMDGMLQDEPRQDGIPEIEDMTFELYLKVIHPTFPILASTKPRVQALLSQCPHTLQQAFHNAFVAVVKPFLPAFHRHMPGDSLTANRLLGEWEAQCEPRPKGANLIYLQCLIMMAIEADFVDITFVKDPGGPPKSATLGRAIGLGFSLKLHIYNEDLPPSPDSDQDDNLHVALRAWWSLVMLERWNAIGTATPSLITRESVPFVPNLRHVLGDVVMAMIELSSIIAPIQNVLASSRASSPSTNIMPLEVGAAVGSMASHLIDSFRVHFTLWESFQDCMQQPALQLAYWHIRLIADLFLQSRADNVLLDCKKITGLLFDNHEFLSPLNHHFISLVSVVLLELYKEDGATTREEAARLMRDILEFRLAPSPWVTLVRDKIIMYTAAEGEEEEEETKNDSGGHGDSGHHQNQNDSISQNLHQLAALAAATKNDVDGEGEGGEAPVAEDGAAAVQQQEEQQQQSDFDATNGLTSNNSESFSAKSKSEQQQQQLGLSLFERIFPILQNGYLNAPAVDNVSSEARVESL</sequence>
<dbReference type="PROSITE" id="PS50048">
    <property type="entry name" value="ZN2_CY6_FUNGAL_2"/>
    <property type="match status" value="1"/>
</dbReference>
<dbReference type="CDD" id="cd12148">
    <property type="entry name" value="fungal_TF_MHR"/>
    <property type="match status" value="1"/>
</dbReference>
<feature type="compositionally biased region" description="Basic and acidic residues" evidence="6">
    <location>
        <begin position="783"/>
        <end position="794"/>
    </location>
</feature>
<feature type="compositionally biased region" description="Low complexity" evidence="6">
    <location>
        <begin position="859"/>
        <end position="874"/>
    </location>
</feature>
<feature type="compositionally biased region" description="Polar residues" evidence="6">
    <location>
        <begin position="78"/>
        <end position="92"/>
    </location>
</feature>
<evidence type="ECO:0000313" key="8">
    <source>
        <dbReference type="EMBL" id="KAK3945661.1"/>
    </source>
</evidence>
<dbReference type="CDD" id="cd00067">
    <property type="entry name" value="GAL4"/>
    <property type="match status" value="1"/>
</dbReference>
<evidence type="ECO:0000259" key="7">
    <source>
        <dbReference type="PROSITE" id="PS50048"/>
    </source>
</evidence>
<dbReference type="GO" id="GO:0003677">
    <property type="term" value="F:DNA binding"/>
    <property type="evidence" value="ECO:0007669"/>
    <property type="project" value="UniProtKB-KW"/>
</dbReference>
<evidence type="ECO:0000313" key="9">
    <source>
        <dbReference type="Proteomes" id="UP001303473"/>
    </source>
</evidence>
<feature type="compositionally biased region" description="Polar residues" evidence="6">
    <location>
        <begin position="849"/>
        <end position="858"/>
    </location>
</feature>
<dbReference type="SUPFAM" id="SSF57701">
    <property type="entry name" value="Zn2/Cys6 DNA-binding domain"/>
    <property type="match status" value="1"/>
</dbReference>
<dbReference type="InterPro" id="IPR036864">
    <property type="entry name" value="Zn2-C6_fun-type_DNA-bd_sf"/>
</dbReference>
<keyword evidence="5" id="KW-0539">Nucleus</keyword>
<protein>
    <submittedName>
        <fullName evidence="8">Glucose transport transcription regulator RGT1</fullName>
    </submittedName>
</protein>
<keyword evidence="9" id="KW-1185">Reference proteome</keyword>
<keyword evidence="1" id="KW-0479">Metal-binding</keyword>
<feature type="region of interest" description="Disordered" evidence="6">
    <location>
        <begin position="819"/>
        <end position="874"/>
    </location>
</feature>
<dbReference type="EMBL" id="MU853754">
    <property type="protein sequence ID" value="KAK3945661.1"/>
    <property type="molecule type" value="Genomic_DNA"/>
</dbReference>
<evidence type="ECO:0000256" key="5">
    <source>
        <dbReference type="ARBA" id="ARBA00023242"/>
    </source>
</evidence>
<dbReference type="AlphaFoldDB" id="A0AAN6NH32"/>
<dbReference type="SMART" id="SM00066">
    <property type="entry name" value="GAL4"/>
    <property type="match status" value="1"/>
</dbReference>
<proteinExistence type="predicted"/>
<feature type="region of interest" description="Disordered" evidence="6">
    <location>
        <begin position="113"/>
        <end position="146"/>
    </location>
</feature>
<dbReference type="Proteomes" id="UP001303473">
    <property type="component" value="Unassembled WGS sequence"/>
</dbReference>
<dbReference type="InterPro" id="IPR001138">
    <property type="entry name" value="Zn2Cys6_DnaBD"/>
</dbReference>
<evidence type="ECO:0000256" key="6">
    <source>
        <dbReference type="SAM" id="MobiDB-lite"/>
    </source>
</evidence>
<reference evidence="9" key="1">
    <citation type="journal article" date="2023" name="Mol. Phylogenet. Evol.">
        <title>Genome-scale phylogeny and comparative genomics of the fungal order Sordariales.</title>
        <authorList>
            <person name="Hensen N."/>
            <person name="Bonometti L."/>
            <person name="Westerberg I."/>
            <person name="Brannstrom I.O."/>
            <person name="Guillou S."/>
            <person name="Cros-Aarteil S."/>
            <person name="Calhoun S."/>
            <person name="Haridas S."/>
            <person name="Kuo A."/>
            <person name="Mondo S."/>
            <person name="Pangilinan J."/>
            <person name="Riley R."/>
            <person name="LaButti K."/>
            <person name="Andreopoulos B."/>
            <person name="Lipzen A."/>
            <person name="Chen C."/>
            <person name="Yan M."/>
            <person name="Daum C."/>
            <person name="Ng V."/>
            <person name="Clum A."/>
            <person name="Steindorff A."/>
            <person name="Ohm R.A."/>
            <person name="Martin F."/>
            <person name="Silar P."/>
            <person name="Natvig D.O."/>
            <person name="Lalanne C."/>
            <person name="Gautier V."/>
            <person name="Ament-Velasquez S.L."/>
            <person name="Kruys A."/>
            <person name="Hutchinson M.I."/>
            <person name="Powell A.J."/>
            <person name="Barry K."/>
            <person name="Miller A.N."/>
            <person name="Grigoriev I.V."/>
            <person name="Debuchy R."/>
            <person name="Gladieux P."/>
            <person name="Hiltunen Thoren M."/>
            <person name="Johannesson H."/>
        </authorList>
    </citation>
    <scope>NUCLEOTIDE SEQUENCE [LARGE SCALE GENOMIC DNA]</scope>
    <source>
        <strain evidence="9">CBS 340.73</strain>
    </source>
</reference>
<dbReference type="Gene3D" id="4.10.240.10">
    <property type="entry name" value="Zn(2)-C6 fungal-type DNA-binding domain"/>
    <property type="match status" value="1"/>
</dbReference>
<comment type="caution">
    <text evidence="8">The sequence shown here is derived from an EMBL/GenBank/DDBJ whole genome shotgun (WGS) entry which is preliminary data.</text>
</comment>
<gene>
    <name evidence="8" type="ORF">QBC46DRAFT_96041</name>
</gene>
<feature type="region of interest" description="Disordered" evidence="6">
    <location>
        <begin position="773"/>
        <end position="800"/>
    </location>
</feature>
<feature type="compositionally biased region" description="Low complexity" evidence="6">
    <location>
        <begin position="828"/>
        <end position="848"/>
    </location>
</feature>
<dbReference type="GO" id="GO:0008270">
    <property type="term" value="F:zinc ion binding"/>
    <property type="evidence" value="ECO:0007669"/>
    <property type="project" value="InterPro"/>
</dbReference>
<evidence type="ECO:0000256" key="1">
    <source>
        <dbReference type="ARBA" id="ARBA00022723"/>
    </source>
</evidence>
<keyword evidence="2" id="KW-0805">Transcription regulation</keyword>
<dbReference type="PANTHER" id="PTHR31668:SF26">
    <property type="entry name" value="GLUCOSE TRANSPORT TRANSCRIPTION REGULATOR RGT1-RELATED"/>
    <property type="match status" value="1"/>
</dbReference>
<feature type="compositionally biased region" description="Basic and acidic residues" evidence="6">
    <location>
        <begin position="35"/>
        <end position="73"/>
    </location>
</feature>
<feature type="region of interest" description="Disordered" evidence="6">
    <location>
        <begin position="19"/>
        <end position="95"/>
    </location>
</feature>
<dbReference type="PANTHER" id="PTHR31668">
    <property type="entry name" value="GLUCOSE TRANSPORT TRANSCRIPTION REGULATOR RGT1-RELATED-RELATED"/>
    <property type="match status" value="1"/>
</dbReference>
<dbReference type="Pfam" id="PF00172">
    <property type="entry name" value="Zn_clus"/>
    <property type="match status" value="1"/>
</dbReference>
<evidence type="ECO:0000256" key="2">
    <source>
        <dbReference type="ARBA" id="ARBA00023015"/>
    </source>
</evidence>